<sequence length="259" mass="29082">MTGKTTTRKKTADRPESTRLTLDVKRALAALVEKFPEVWDLTHVNYKNRDAREASWTKIAAEMNLSAERCKAAWGSLQDALRYQRTGKKGPSGKGKGWNLWESMKFYVLSKPSRTTLSNMIFSSTATENNDDKAPQSDSGSDEVELTENLNLSTSNNEDDPPCGKSTPVAGEIRPIYSHVAKQKRRPSTLENSTSALVKGVTDLISMKKMKTDGSTELTYHSMYANMDRMLKKLPEEVVEDLNITFTQAIHSELKKRQE</sequence>
<evidence type="ECO:0000259" key="2">
    <source>
        <dbReference type="PROSITE" id="PS51029"/>
    </source>
</evidence>
<name>A0A226DPD1_FOLCA</name>
<protein>
    <submittedName>
        <fullName evidence="3">Transcription factor Adf-1</fullName>
    </submittedName>
</protein>
<evidence type="ECO:0000256" key="1">
    <source>
        <dbReference type="SAM" id="MobiDB-lite"/>
    </source>
</evidence>
<dbReference type="InterPro" id="IPR039353">
    <property type="entry name" value="TF_Adf1"/>
</dbReference>
<dbReference type="OrthoDB" id="5984255at2759"/>
<dbReference type="OMA" id="TELTYHS"/>
<reference evidence="3 4" key="1">
    <citation type="submission" date="2015-12" db="EMBL/GenBank/DDBJ databases">
        <title>The genome of Folsomia candida.</title>
        <authorList>
            <person name="Faddeeva A."/>
            <person name="Derks M.F."/>
            <person name="Anvar Y."/>
            <person name="Smit S."/>
            <person name="Van Straalen N."/>
            <person name="Roelofs D."/>
        </authorList>
    </citation>
    <scope>NUCLEOTIDE SEQUENCE [LARGE SCALE GENOMIC DNA]</scope>
    <source>
        <strain evidence="3 4">VU population</strain>
        <tissue evidence="3">Whole body</tissue>
    </source>
</reference>
<dbReference type="GO" id="GO:0005667">
    <property type="term" value="C:transcription regulator complex"/>
    <property type="evidence" value="ECO:0007669"/>
    <property type="project" value="TreeGrafter"/>
</dbReference>
<proteinExistence type="predicted"/>
<evidence type="ECO:0000313" key="3">
    <source>
        <dbReference type="EMBL" id="OXA46950.1"/>
    </source>
</evidence>
<dbReference type="Proteomes" id="UP000198287">
    <property type="component" value="Unassembled WGS sequence"/>
</dbReference>
<feature type="region of interest" description="Disordered" evidence="1">
    <location>
        <begin position="126"/>
        <end position="146"/>
    </location>
</feature>
<accession>A0A226DPD1</accession>
<dbReference type="SMART" id="SM00595">
    <property type="entry name" value="MADF"/>
    <property type="match status" value="1"/>
</dbReference>
<comment type="caution">
    <text evidence="3">The sequence shown here is derived from an EMBL/GenBank/DDBJ whole genome shotgun (WGS) entry which is preliminary data.</text>
</comment>
<gene>
    <name evidence="3" type="ORF">Fcan01_18360</name>
</gene>
<evidence type="ECO:0000313" key="4">
    <source>
        <dbReference type="Proteomes" id="UP000198287"/>
    </source>
</evidence>
<organism evidence="3 4">
    <name type="scientific">Folsomia candida</name>
    <name type="common">Springtail</name>
    <dbReference type="NCBI Taxonomy" id="158441"/>
    <lineage>
        <taxon>Eukaryota</taxon>
        <taxon>Metazoa</taxon>
        <taxon>Ecdysozoa</taxon>
        <taxon>Arthropoda</taxon>
        <taxon>Hexapoda</taxon>
        <taxon>Collembola</taxon>
        <taxon>Entomobryomorpha</taxon>
        <taxon>Isotomoidea</taxon>
        <taxon>Isotomidae</taxon>
        <taxon>Proisotominae</taxon>
        <taxon>Folsomia</taxon>
    </lineage>
</organism>
<feature type="domain" description="MADF" evidence="2">
    <location>
        <begin position="27"/>
        <end position="112"/>
    </location>
</feature>
<dbReference type="GO" id="GO:0005634">
    <property type="term" value="C:nucleus"/>
    <property type="evidence" value="ECO:0007669"/>
    <property type="project" value="TreeGrafter"/>
</dbReference>
<dbReference type="PANTHER" id="PTHR12243:SF60">
    <property type="entry name" value="SI:CH211-15D5.12-RELATED"/>
    <property type="match status" value="1"/>
</dbReference>
<keyword evidence="4" id="KW-1185">Reference proteome</keyword>
<dbReference type="EMBL" id="LNIX01000014">
    <property type="protein sequence ID" value="OXA46950.1"/>
    <property type="molecule type" value="Genomic_DNA"/>
</dbReference>
<dbReference type="GO" id="GO:0006357">
    <property type="term" value="P:regulation of transcription by RNA polymerase II"/>
    <property type="evidence" value="ECO:0007669"/>
    <property type="project" value="TreeGrafter"/>
</dbReference>
<dbReference type="Pfam" id="PF10545">
    <property type="entry name" value="MADF_DNA_bdg"/>
    <property type="match status" value="1"/>
</dbReference>
<dbReference type="PANTHER" id="PTHR12243">
    <property type="entry name" value="MADF DOMAIN TRANSCRIPTION FACTOR"/>
    <property type="match status" value="1"/>
</dbReference>
<dbReference type="PROSITE" id="PS51029">
    <property type="entry name" value="MADF"/>
    <property type="match status" value="1"/>
</dbReference>
<dbReference type="AlphaFoldDB" id="A0A226DPD1"/>
<dbReference type="InterPro" id="IPR006578">
    <property type="entry name" value="MADF-dom"/>
</dbReference>